<dbReference type="Proteomes" id="UP000663042">
    <property type="component" value="Segment"/>
</dbReference>
<protein>
    <recommendedName>
        <fullName evidence="8">Tail protein</fullName>
    </recommendedName>
</protein>
<evidence type="ECO:0000259" key="5">
    <source>
        <dbReference type="Pfam" id="PF24171"/>
    </source>
</evidence>
<evidence type="ECO:0000259" key="4">
    <source>
        <dbReference type="Pfam" id="PF24170"/>
    </source>
</evidence>
<keyword evidence="7" id="KW-1185">Reference proteome</keyword>
<feature type="domain" description="Straight fiber protein PB4 spike" evidence="2">
    <location>
        <begin position="1205"/>
        <end position="1320"/>
    </location>
</feature>
<dbReference type="InterPro" id="IPR057551">
    <property type="entry name" value="Fn3-II_PB4"/>
</dbReference>
<feature type="compositionally biased region" description="Polar residues" evidence="1">
    <location>
        <begin position="725"/>
        <end position="736"/>
    </location>
</feature>
<feature type="domain" description="Straight fiber protein PB4 spike" evidence="2">
    <location>
        <begin position="654"/>
        <end position="742"/>
    </location>
</feature>
<feature type="region of interest" description="Disordered" evidence="1">
    <location>
        <begin position="725"/>
        <end position="756"/>
    </location>
</feature>
<feature type="region of interest" description="Disordered" evidence="1">
    <location>
        <begin position="630"/>
        <end position="656"/>
    </location>
</feature>
<dbReference type="InterPro" id="IPR036116">
    <property type="entry name" value="FN3_sf"/>
</dbReference>
<feature type="domain" description="Straight fiber protein PB4 second Fn3-like" evidence="4">
    <location>
        <begin position="105"/>
        <end position="193"/>
    </location>
</feature>
<dbReference type="RefSeq" id="YP_010113912.1">
    <property type="nucleotide sequence ID" value="NC_055910.1"/>
</dbReference>
<evidence type="ECO:0000259" key="3">
    <source>
        <dbReference type="Pfam" id="PF24169"/>
    </source>
</evidence>
<feature type="domain" description="Straight fiber protein PB4 spike" evidence="2">
    <location>
        <begin position="1000"/>
        <end position="1093"/>
    </location>
</feature>
<evidence type="ECO:0000259" key="2">
    <source>
        <dbReference type="Pfam" id="PF24168"/>
    </source>
</evidence>
<dbReference type="GeneID" id="65132472"/>
<dbReference type="Pfam" id="PF24168">
    <property type="entry name" value="PB4_spike"/>
    <property type="match status" value="7"/>
</dbReference>
<dbReference type="SUPFAM" id="SSF49265">
    <property type="entry name" value="Fibronectin type III"/>
    <property type="match status" value="1"/>
</dbReference>
<feature type="compositionally biased region" description="Polar residues" evidence="1">
    <location>
        <begin position="1162"/>
        <end position="1175"/>
    </location>
</feature>
<evidence type="ECO:0000313" key="6">
    <source>
        <dbReference type="EMBL" id="QPB12125.1"/>
    </source>
</evidence>
<feature type="domain" description="Straight fiber protein PB4 spike" evidence="2">
    <location>
        <begin position="557"/>
        <end position="646"/>
    </location>
</feature>
<dbReference type="Pfam" id="PF24171">
    <property type="entry name" value="Fn3-III_PB4"/>
    <property type="match status" value="1"/>
</dbReference>
<feature type="region of interest" description="Disordered" evidence="1">
    <location>
        <begin position="1162"/>
        <end position="1227"/>
    </location>
</feature>
<dbReference type="InterPro" id="IPR057549">
    <property type="entry name" value="PB4_spike"/>
</dbReference>
<accession>A0A873WQ53</accession>
<dbReference type="Pfam" id="PF24169">
    <property type="entry name" value="Fn3-I_PB4"/>
    <property type="match status" value="1"/>
</dbReference>
<dbReference type="InterPro" id="IPR057550">
    <property type="entry name" value="Fn3-I_PB4"/>
</dbReference>
<feature type="compositionally biased region" description="Low complexity" evidence="1">
    <location>
        <begin position="1204"/>
        <end position="1214"/>
    </location>
</feature>
<reference evidence="6 7" key="1">
    <citation type="submission" date="2020-10" db="EMBL/GenBank/DDBJ databases">
        <title>Novel bacteriophages targeting Providencia spp. as potential agents for phage therapy.</title>
        <authorList>
            <person name="Rakov C."/>
            <person name="Alkalay-Oren S."/>
            <person name="Coppenhagen-Glazer S."/>
            <person name="Hazan R."/>
        </authorList>
    </citation>
    <scope>NUCLEOTIDE SEQUENCE [LARGE SCALE GENOMIC DNA]</scope>
</reference>
<dbReference type="Pfam" id="PF24170">
    <property type="entry name" value="Fn3-II_PB4"/>
    <property type="match status" value="1"/>
</dbReference>
<organism evidence="6 7">
    <name type="scientific">Providencia phage PSTCR5</name>
    <dbReference type="NCBI Taxonomy" id="2783547"/>
    <lineage>
        <taxon>Viruses</taxon>
        <taxon>Duplodnaviria</taxon>
        <taxon>Heunggongvirae</taxon>
        <taxon>Uroviricota</taxon>
        <taxon>Caudoviricetes</taxon>
        <taxon>Demerecviridae</taxon>
        <taxon>Priunavirus</taxon>
        <taxon>Priunavirus PSTCR5</taxon>
    </lineage>
</organism>
<dbReference type="PANTHER" id="PTHR24637">
    <property type="entry name" value="COLLAGEN"/>
    <property type="match status" value="1"/>
</dbReference>
<dbReference type="EMBL" id="MW057857">
    <property type="protein sequence ID" value="QPB12125.1"/>
    <property type="molecule type" value="Genomic_DNA"/>
</dbReference>
<feature type="region of interest" description="Disordered" evidence="1">
    <location>
        <begin position="1066"/>
        <end position="1102"/>
    </location>
</feature>
<feature type="domain" description="Straight fiber protein PB4 spike" evidence="2">
    <location>
        <begin position="1101"/>
        <end position="1188"/>
    </location>
</feature>
<proteinExistence type="predicted"/>
<feature type="domain" description="Straight fiber protein PB4 spike" evidence="2">
    <location>
        <begin position="758"/>
        <end position="831"/>
    </location>
</feature>
<feature type="domain" description="Straight fiber protein PB4 third Fn3-like" evidence="5">
    <location>
        <begin position="208"/>
        <end position="332"/>
    </location>
</feature>
<evidence type="ECO:0000313" key="7">
    <source>
        <dbReference type="Proteomes" id="UP000663042"/>
    </source>
</evidence>
<feature type="compositionally biased region" description="Polar residues" evidence="1">
    <location>
        <begin position="1070"/>
        <end position="1079"/>
    </location>
</feature>
<feature type="region of interest" description="Disordered" evidence="1">
    <location>
        <begin position="979"/>
        <end position="1004"/>
    </location>
</feature>
<evidence type="ECO:0008006" key="8">
    <source>
        <dbReference type="Google" id="ProtNLM"/>
    </source>
</evidence>
<feature type="domain" description="Straight fiber protein PB4 first Fn3-like" evidence="3">
    <location>
        <begin position="10"/>
        <end position="97"/>
    </location>
</feature>
<dbReference type="InterPro" id="IPR057552">
    <property type="entry name" value="Fn3-III_PB4"/>
</dbReference>
<dbReference type="KEGG" id="vg:65132472"/>
<sequence length="1341" mass="141725">MIKNPSPAKMVLSSIAVGYTKALVYHSPFADPDTIGKTFWIKTGDTEVAQTSQDLNTFYMILEKLVPNTTYSVTGAYWDSMIDSELLANKISILISDSSNITTLLAPRIKSYKSEMEAAVVGVGTSYLIVDFEGSGQLVELQLSKDGNTWETVYSGEIKEGVRLANVPAGTYKARCRGRVALPDGFTTDVSDWTQYPADLVVNYAFTPPSKPTNLTFTAARILDGNERYDVQVKWNWAVGNGANIREFVLYYVPKAEFDKTGWAKAARVNTGATQAAIITGFPWEIPTVFKVEAISWGPSDKNTTASDNANFTLNSSTPLDSSFTKTTGIEITYSHIKGQKQVNGKWEQTFLLNASDGSFSLGMLNDKGVAPISMDPVTGTVNVDGKVISNEIYAASVVLSNLTGQDNPKIYSVGKTYGGDTSGVWMGMGKDGLARFDVGNKDSFIRFDGEKIWMSAGVTIGTPNGDITIGDGITGIRQVTIYQLNTAAPSIPVSQEYPPPGWSKTPPSIQDPFKQKIYASTGQLDPVTDKLVFGTNYSQPVQWSGEVGADGGNGKPGLDGQGVVYSYQLGLVNVTPAKPSGTQYPPAGWSKTTPAVPNPLTHCIYATMGILDPKTNALKAGTTWDTPVKFTGNDGEKGNDGKNGTNGTNGLPGADGKGTVSIYQLGNKGTIPSASTLSDYPPNGWSVNPPAIPNPLTQCVYVSIGQLDPKTNKLVSGTKWATPVQFTGNNGSNGQDGKPGADGKPGTNGTNGLPGQDGFGLTYVYQVSRTQPVIPSGIEYPPTNWSKTPPANYNPTVEAVYASMGTLDPRTNKLVAGTGWSTPIQWSGIPANPVNNNLLTGTTDLIIVDSSNTSVSKSSSLANEFMPTVQFFNINRGKKITVSCFIETNGIVEGVSGGRHRLGCEMSITYADNTVHYIGAWYSSPNSFSGVKSSTYTIQNKEVIRVDRIGVYIQGKTTFGKVSQVKLEEGGTATAWVDAGKNGAEGRPGTNGTNGAPGKDGANGLDGQGVVSIYVLGNIGTVPGRPTPIDYPPSGWSAAPPAVPNPLTQCVYVAVGKLDPKTNKLASGGTWSTPIQWSGKNGDKGNTGDKGANGTNGLPGLDGRGTVSIYQLGNIGSVPSASTLADYPPNGWAISPPSVPNPLTQCVYSSVGTLDPKTNKLASGTKWSTPVQWTGKNGDKGANGANGLPGKDGADGRPGKDGTNGTNGAPGANGQRGPGFYRQGRSAAGWSDADATAFFRSTFNSTPVQYDVLTQYHTSNPKAGTTRQWNGSSWINPALMVHGDMVLDGTITSKKIVADQAFFAQTGINVIYDRAAALSSNPEGTYKMKIDLQNGSIHIR</sequence>
<name>A0A873WQ53_9CAUD</name>
<feature type="domain" description="Straight fiber protein PB4 spike" evidence="2">
    <location>
        <begin position="347"/>
        <end position="555"/>
    </location>
</feature>
<evidence type="ECO:0000256" key="1">
    <source>
        <dbReference type="SAM" id="MobiDB-lite"/>
    </source>
</evidence>